<comment type="similarity">
    <text evidence="2">Belongs to the cation transport ATPase (P-type) (TC 3.A.3) family. Type IIA subfamily.</text>
</comment>
<dbReference type="SFLD" id="SFLDF00027">
    <property type="entry name" value="p-type_atpase"/>
    <property type="match status" value="1"/>
</dbReference>
<keyword evidence="7 9" id="KW-1133">Transmembrane helix</keyword>
<dbReference type="PRINTS" id="PR00120">
    <property type="entry name" value="HATPASE"/>
</dbReference>
<feature type="transmembrane region" description="Helical" evidence="9">
    <location>
        <begin position="80"/>
        <end position="96"/>
    </location>
</feature>
<dbReference type="InterPro" id="IPR001757">
    <property type="entry name" value="P_typ_ATPase"/>
</dbReference>
<dbReference type="Pfam" id="PF00122">
    <property type="entry name" value="E1-E2_ATPase"/>
    <property type="match status" value="1"/>
</dbReference>
<sequence length="875" mass="95317">MQPYAQSVDDVARSCAVSPDYGLASDEATRRLSKHGKNLLIETGGTTFWKILWEQFTSTMVLMLLAAAILSLVIGSIRDAISIMAIVFLFALLGFIQEFRAERAMRALTKMAAPNVRVRRDGEVIELQASQLVPGDIVLIEAGNVIPADCRLFEAFSLSVQESLLTGEADAVEKQIFPVFQEGAPIADQTNMIWMGTVVTTGRGAAMVVATGMRTEMGRIAGMLQSVQNQWTPLQKRLDRLGKFLAALAVAVAILVFGVGVWRGEPLREMLLTAVSLAVAAIPEGLPAVVTITLAMGAQRMLKQRALIRRLAAVETLGSVTVICTDKTGTLTENRMTVTRMVSVSQLMGKADEPTEVARLRAVSVLCNDVMLRIENGQNIVVGDPTEAALVLEGAENGIYRQELETFFPRIAEIPFDSATKRMVTIHEISKEGLLHPLLEKWNAQADDRLIIAKGASDAILAMCIEGEAVHEQINRKVDQLASQGERVLALAFRLMRNVEYADPEESTQQLSLLGLVAMMDPPRQEAGEAVHCCLKAGIRPIMITGDHPLTAQTIAAQVGILSPGGVLTGPELDQLGLRGMTERVQDVSVYSRVSPEHKLQIIQALQDRNEIVAMTGDGVNDAPALKRASIGVAMGITGTDVAKESADMVLLDDNFATIVSAVKEGRTIYDNLLKFIEFSVAGNLGKILAVLLLPFLGLPNPLAPLQLLWLNLLTDGLLGLGMGMERSEPDVMSRPPLAPNSQIFDRAMLRHTVLTGGLIGLTTILLARHYWGSHPSGTWQTVLFTSLAFAQIGQAMSLRSRRFSFLRMGFFTNPLLLLMVCTVVILQLLVVYLPVMQPYFHTMPLTLNNLVWVLVPGIVVFTVLEIEKLILREG</sequence>
<dbReference type="InterPro" id="IPR036412">
    <property type="entry name" value="HAD-like_sf"/>
</dbReference>
<dbReference type="EMBL" id="JAHDYS010000005">
    <property type="protein sequence ID" value="MBT1071596.1"/>
    <property type="molecule type" value="Genomic_DNA"/>
</dbReference>
<evidence type="ECO:0000259" key="10">
    <source>
        <dbReference type="SMART" id="SM00831"/>
    </source>
</evidence>
<evidence type="ECO:0000256" key="6">
    <source>
        <dbReference type="ARBA" id="ARBA00022967"/>
    </source>
</evidence>
<protein>
    <submittedName>
        <fullName evidence="11">Cation-translocating P-type ATPase</fullName>
    </submittedName>
</protein>
<dbReference type="SFLD" id="SFLDS00003">
    <property type="entry name" value="Haloacid_Dehalogenase"/>
    <property type="match status" value="1"/>
</dbReference>
<dbReference type="InterPro" id="IPR050510">
    <property type="entry name" value="Cation_transp_ATPase_P-type"/>
</dbReference>
<gene>
    <name evidence="11" type="ORF">KJB30_07365</name>
</gene>
<dbReference type="InterPro" id="IPR023298">
    <property type="entry name" value="ATPase_P-typ_TM_dom_sf"/>
</dbReference>
<dbReference type="SUPFAM" id="SSF81653">
    <property type="entry name" value="Calcium ATPase, transduction domain A"/>
    <property type="match status" value="1"/>
</dbReference>
<evidence type="ECO:0000313" key="11">
    <source>
        <dbReference type="EMBL" id="MBT1071596.1"/>
    </source>
</evidence>
<evidence type="ECO:0000256" key="9">
    <source>
        <dbReference type="SAM" id="Phobius"/>
    </source>
</evidence>
<dbReference type="SUPFAM" id="SSF81660">
    <property type="entry name" value="Metal cation-transporting ATPase, ATP-binding domain N"/>
    <property type="match status" value="1"/>
</dbReference>
<evidence type="ECO:0000256" key="1">
    <source>
        <dbReference type="ARBA" id="ARBA00004141"/>
    </source>
</evidence>
<feature type="transmembrane region" description="Helical" evidence="9">
    <location>
        <begin position="676"/>
        <end position="696"/>
    </location>
</feature>
<keyword evidence="5" id="KW-0067">ATP-binding</keyword>
<dbReference type="InterPro" id="IPR044492">
    <property type="entry name" value="P_typ_ATPase_HD_dom"/>
</dbReference>
<evidence type="ECO:0000256" key="8">
    <source>
        <dbReference type="ARBA" id="ARBA00023136"/>
    </source>
</evidence>
<accession>A0ABS5U7G7</accession>
<feature type="transmembrane region" description="Helical" evidence="9">
    <location>
        <begin position="778"/>
        <end position="799"/>
    </location>
</feature>
<dbReference type="RefSeq" id="WP_214297495.1">
    <property type="nucleotide sequence ID" value="NZ_JAHDYS010000005.1"/>
</dbReference>
<dbReference type="InterPro" id="IPR008250">
    <property type="entry name" value="ATPase_P-typ_transduc_dom_A_sf"/>
</dbReference>
<dbReference type="InterPro" id="IPR018303">
    <property type="entry name" value="ATPase_P-typ_P_site"/>
</dbReference>
<dbReference type="Gene3D" id="3.40.50.1000">
    <property type="entry name" value="HAD superfamily/HAD-like"/>
    <property type="match status" value="1"/>
</dbReference>
<keyword evidence="12" id="KW-1185">Reference proteome</keyword>
<dbReference type="Gene3D" id="3.40.1110.10">
    <property type="entry name" value="Calcium-transporting ATPase, cytoplasmic domain N"/>
    <property type="match status" value="1"/>
</dbReference>
<feature type="transmembrane region" description="Helical" evidence="9">
    <location>
        <begin position="811"/>
        <end position="834"/>
    </location>
</feature>
<dbReference type="InterPro" id="IPR006068">
    <property type="entry name" value="ATPase_P-typ_cation-transptr_C"/>
</dbReference>
<dbReference type="InterPro" id="IPR023214">
    <property type="entry name" value="HAD_sf"/>
</dbReference>
<reference evidence="11 12" key="1">
    <citation type="submission" date="2021-05" db="EMBL/GenBank/DDBJ databases">
        <title>The draft genome of Geobacter chapellei DSM 13688.</title>
        <authorList>
            <person name="Xu Z."/>
            <person name="Masuda Y."/>
            <person name="Itoh H."/>
            <person name="Senoo K."/>
        </authorList>
    </citation>
    <scope>NUCLEOTIDE SEQUENCE [LARGE SCALE GENOMIC DNA]</scope>
    <source>
        <strain evidence="11 12">DSM 13688</strain>
    </source>
</reference>
<evidence type="ECO:0000256" key="7">
    <source>
        <dbReference type="ARBA" id="ARBA00022989"/>
    </source>
</evidence>
<keyword evidence="8 9" id="KW-0472">Membrane</keyword>
<dbReference type="PANTHER" id="PTHR43294:SF20">
    <property type="entry name" value="P-TYPE ATPASE"/>
    <property type="match status" value="1"/>
</dbReference>
<feature type="domain" description="Cation-transporting P-type ATPase N-terminal" evidence="10">
    <location>
        <begin position="2"/>
        <end position="76"/>
    </location>
</feature>
<dbReference type="PRINTS" id="PR00119">
    <property type="entry name" value="CATATPASE"/>
</dbReference>
<keyword evidence="4" id="KW-0547">Nucleotide-binding</keyword>
<feature type="transmembrane region" description="Helical" evidence="9">
    <location>
        <begin position="244"/>
        <end position="264"/>
    </location>
</feature>
<dbReference type="Proteomes" id="UP000784128">
    <property type="component" value="Unassembled WGS sequence"/>
</dbReference>
<dbReference type="Pfam" id="PF08282">
    <property type="entry name" value="Hydrolase_3"/>
    <property type="match status" value="1"/>
</dbReference>
<dbReference type="PANTHER" id="PTHR43294">
    <property type="entry name" value="SODIUM/POTASSIUM-TRANSPORTING ATPASE SUBUNIT ALPHA"/>
    <property type="match status" value="1"/>
</dbReference>
<evidence type="ECO:0000256" key="3">
    <source>
        <dbReference type="ARBA" id="ARBA00022692"/>
    </source>
</evidence>
<feature type="transmembrane region" description="Helical" evidence="9">
    <location>
        <begin position="753"/>
        <end position="772"/>
    </location>
</feature>
<dbReference type="InterPro" id="IPR023299">
    <property type="entry name" value="ATPase_P-typ_cyto_dom_N"/>
</dbReference>
<dbReference type="InterPro" id="IPR059000">
    <property type="entry name" value="ATPase_P-type_domA"/>
</dbReference>
<evidence type="ECO:0000256" key="4">
    <source>
        <dbReference type="ARBA" id="ARBA00022741"/>
    </source>
</evidence>
<comment type="caution">
    <text evidence="11">The sequence shown here is derived from an EMBL/GenBank/DDBJ whole genome shotgun (WGS) entry which is preliminary data.</text>
</comment>
<evidence type="ECO:0000256" key="5">
    <source>
        <dbReference type="ARBA" id="ARBA00022840"/>
    </source>
</evidence>
<dbReference type="SFLD" id="SFLDG00002">
    <property type="entry name" value="C1.7:_P-type_atpase_like"/>
    <property type="match status" value="1"/>
</dbReference>
<dbReference type="InterPro" id="IPR004014">
    <property type="entry name" value="ATPase_P-typ_cation-transptr_N"/>
</dbReference>
<dbReference type="NCBIfam" id="TIGR01494">
    <property type="entry name" value="ATPase_P-type"/>
    <property type="match status" value="3"/>
</dbReference>
<proteinExistence type="inferred from homology"/>
<feature type="transmembrane region" description="Helical" evidence="9">
    <location>
        <begin position="56"/>
        <end position="74"/>
    </location>
</feature>
<keyword evidence="3 9" id="KW-0812">Transmembrane</keyword>
<dbReference type="Gene3D" id="2.70.150.10">
    <property type="entry name" value="Calcium-transporting ATPase, cytoplasmic transduction domain A"/>
    <property type="match status" value="1"/>
</dbReference>
<feature type="transmembrane region" description="Helical" evidence="9">
    <location>
        <begin position="846"/>
        <end position="865"/>
    </location>
</feature>
<evidence type="ECO:0000313" key="12">
    <source>
        <dbReference type="Proteomes" id="UP000784128"/>
    </source>
</evidence>
<dbReference type="Pfam" id="PF13246">
    <property type="entry name" value="Cation_ATPase"/>
    <property type="match status" value="1"/>
</dbReference>
<dbReference type="Pfam" id="PF00689">
    <property type="entry name" value="Cation_ATPase_C"/>
    <property type="match status" value="1"/>
</dbReference>
<feature type="transmembrane region" description="Helical" evidence="9">
    <location>
        <begin position="708"/>
        <end position="725"/>
    </location>
</feature>
<dbReference type="Gene3D" id="1.20.1110.10">
    <property type="entry name" value="Calcium-transporting ATPase, transmembrane domain"/>
    <property type="match status" value="1"/>
</dbReference>
<dbReference type="SUPFAM" id="SSF81665">
    <property type="entry name" value="Calcium ATPase, transmembrane domain M"/>
    <property type="match status" value="1"/>
</dbReference>
<dbReference type="SUPFAM" id="SSF56784">
    <property type="entry name" value="HAD-like"/>
    <property type="match status" value="1"/>
</dbReference>
<dbReference type="PROSITE" id="PS00154">
    <property type="entry name" value="ATPASE_E1_E2"/>
    <property type="match status" value="1"/>
</dbReference>
<feature type="transmembrane region" description="Helical" evidence="9">
    <location>
        <begin position="270"/>
        <end position="295"/>
    </location>
</feature>
<name>A0ABS5U7G7_9BACT</name>
<organism evidence="11 12">
    <name type="scientific">Pelotalea chapellei</name>
    <dbReference type="NCBI Taxonomy" id="44671"/>
    <lineage>
        <taxon>Bacteria</taxon>
        <taxon>Pseudomonadati</taxon>
        <taxon>Thermodesulfobacteriota</taxon>
        <taxon>Desulfuromonadia</taxon>
        <taxon>Geobacterales</taxon>
        <taxon>Geobacteraceae</taxon>
        <taxon>Pelotalea</taxon>
    </lineage>
</organism>
<dbReference type="SMART" id="SM00831">
    <property type="entry name" value="Cation_ATPase_N"/>
    <property type="match status" value="1"/>
</dbReference>
<dbReference type="Pfam" id="PF00690">
    <property type="entry name" value="Cation_ATPase_N"/>
    <property type="match status" value="1"/>
</dbReference>
<keyword evidence="6" id="KW-1278">Translocase</keyword>
<comment type="subcellular location">
    <subcellularLocation>
        <location evidence="1">Membrane</location>
        <topology evidence="1">Multi-pass membrane protein</topology>
    </subcellularLocation>
</comment>
<evidence type="ECO:0000256" key="2">
    <source>
        <dbReference type="ARBA" id="ARBA00005675"/>
    </source>
</evidence>